<dbReference type="RefSeq" id="WP_094012074.1">
    <property type="nucleotide sequence ID" value="NZ_CP128543.1"/>
</dbReference>
<dbReference type="AlphaFoldDB" id="A0A1H9R096"/>
<dbReference type="SUPFAM" id="SSF69255">
    <property type="entry name" value="gp5 N-terminal domain-like"/>
    <property type="match status" value="1"/>
</dbReference>
<dbReference type="InterPro" id="IPR006531">
    <property type="entry name" value="Gp5/Vgr_OB"/>
</dbReference>
<feature type="domain" description="Gp5/Type VI secretion system Vgr protein OB-fold" evidence="1">
    <location>
        <begin position="210"/>
        <end position="287"/>
    </location>
</feature>
<dbReference type="InterPro" id="IPR037026">
    <property type="entry name" value="Vgr_OB-fold_dom_sf"/>
</dbReference>
<evidence type="ECO:0000313" key="2">
    <source>
        <dbReference type="EMBL" id="SER65499.1"/>
    </source>
</evidence>
<dbReference type="SUPFAM" id="SSF69279">
    <property type="entry name" value="Phage tail proteins"/>
    <property type="match status" value="1"/>
</dbReference>
<dbReference type="Pfam" id="PF05954">
    <property type="entry name" value="Phage_GPD"/>
    <property type="match status" value="1"/>
</dbReference>
<proteinExistence type="predicted"/>
<protein>
    <submittedName>
        <fullName evidence="2">Type VI secretion system secreted protein VgrG</fullName>
    </submittedName>
</protein>
<organism evidence="2 3">
    <name type="scientific">Pseudomonas soli</name>
    <dbReference type="NCBI Taxonomy" id="1306993"/>
    <lineage>
        <taxon>Bacteria</taxon>
        <taxon>Pseudomonadati</taxon>
        <taxon>Pseudomonadota</taxon>
        <taxon>Gammaproteobacteria</taxon>
        <taxon>Pseudomonadales</taxon>
        <taxon>Pseudomonadaceae</taxon>
        <taxon>Pseudomonas</taxon>
    </lineage>
</organism>
<name>A0A1H9R096_9PSED</name>
<dbReference type="Proteomes" id="UP000199221">
    <property type="component" value="Unassembled WGS sequence"/>
</dbReference>
<evidence type="ECO:0000259" key="1">
    <source>
        <dbReference type="Pfam" id="PF04717"/>
    </source>
</evidence>
<dbReference type="Pfam" id="PF04717">
    <property type="entry name" value="Phage_base_V"/>
    <property type="match status" value="1"/>
</dbReference>
<sequence>MFSPAQKTHLNLTIEGVEHDFQVLGYTGEAVANRPFFFNVELASEWPDLDLERFLDLEAFFSFDMNGNGIHGRIYHIAPMRQAPCSARYRLTLVPHLSYLRHRINQRIFQQFSVPRIVALILEEHGIVGDAYRFELSASYPERDYCTQYGETDLHFVQRLCEEEGIRFHFQHSAQGHVLVFADGQAVLPWGVLYRPPLVHAKPRVVENQTAVVIAVEDDESRCDQRLARIQVKFPWDPEDRFDDKSCCWLSVASDWCCAVTPPRTGMEVMVSFLGNDPDQPRVSGCLCCR</sequence>
<reference evidence="2 3" key="1">
    <citation type="submission" date="2016-10" db="EMBL/GenBank/DDBJ databases">
        <authorList>
            <person name="de Groot N.N."/>
        </authorList>
    </citation>
    <scope>NUCLEOTIDE SEQUENCE [LARGE SCALE GENOMIC DNA]</scope>
    <source>
        <strain evidence="2 3">LMG 27941</strain>
    </source>
</reference>
<dbReference type="Gene3D" id="2.40.50.230">
    <property type="entry name" value="Gp5 N-terminal domain"/>
    <property type="match status" value="1"/>
</dbReference>
<evidence type="ECO:0000313" key="3">
    <source>
        <dbReference type="Proteomes" id="UP000199221"/>
    </source>
</evidence>
<dbReference type="GeneID" id="93678827"/>
<dbReference type="EMBL" id="FOEQ01000010">
    <property type="protein sequence ID" value="SER65499.1"/>
    <property type="molecule type" value="Genomic_DNA"/>
</dbReference>
<dbReference type="Gene3D" id="3.55.50.10">
    <property type="entry name" value="Baseplate protein-like domains"/>
    <property type="match status" value="1"/>
</dbReference>
<accession>A0A1H9R096</accession>
<gene>
    <name evidence="2" type="ORF">SAMN05216230_11093</name>
</gene>